<dbReference type="EMBL" id="FXUG01000019">
    <property type="protein sequence ID" value="SMP75481.1"/>
    <property type="molecule type" value="Genomic_DNA"/>
</dbReference>
<evidence type="ECO:0000313" key="2">
    <source>
        <dbReference type="Proteomes" id="UP001158067"/>
    </source>
</evidence>
<gene>
    <name evidence="1" type="ORF">SAMN06265222_11948</name>
</gene>
<name>A0ABY1QQ31_9BACT</name>
<keyword evidence="2" id="KW-1185">Reference proteome</keyword>
<reference evidence="1 2" key="1">
    <citation type="submission" date="2017-05" db="EMBL/GenBank/DDBJ databases">
        <authorList>
            <person name="Varghese N."/>
            <person name="Submissions S."/>
        </authorList>
    </citation>
    <scope>NUCLEOTIDE SEQUENCE [LARGE SCALE GENOMIC DNA]</scope>
    <source>
        <strain evidence="1 2">DSM 25457</strain>
    </source>
</reference>
<protein>
    <submittedName>
        <fullName evidence="1">Uncharacterized protein</fullName>
    </submittedName>
</protein>
<dbReference type="RefSeq" id="WP_283435061.1">
    <property type="nucleotide sequence ID" value="NZ_FXUG01000019.1"/>
</dbReference>
<sequence length="63" mass="6915">MSATTPTTRPVSAFAHLSHAVREMFYSLQVSINEADEITREAGVVIGETEPGSMLPIDVRKLR</sequence>
<evidence type="ECO:0000313" key="1">
    <source>
        <dbReference type="EMBL" id="SMP75481.1"/>
    </source>
</evidence>
<organism evidence="1 2">
    <name type="scientific">Neorhodopirellula lusitana</name>
    <dbReference type="NCBI Taxonomy" id="445327"/>
    <lineage>
        <taxon>Bacteria</taxon>
        <taxon>Pseudomonadati</taxon>
        <taxon>Planctomycetota</taxon>
        <taxon>Planctomycetia</taxon>
        <taxon>Pirellulales</taxon>
        <taxon>Pirellulaceae</taxon>
        <taxon>Neorhodopirellula</taxon>
    </lineage>
</organism>
<dbReference type="Proteomes" id="UP001158067">
    <property type="component" value="Unassembled WGS sequence"/>
</dbReference>
<comment type="caution">
    <text evidence="1">The sequence shown here is derived from an EMBL/GenBank/DDBJ whole genome shotgun (WGS) entry which is preliminary data.</text>
</comment>
<proteinExistence type="predicted"/>
<accession>A0ABY1QQ31</accession>